<dbReference type="EMBL" id="AP022598">
    <property type="protein sequence ID" value="BBY78439.1"/>
    <property type="molecule type" value="Genomic_DNA"/>
</dbReference>
<name>A0A7I7UCR8_MYCPF</name>
<feature type="domain" description="STAS" evidence="1">
    <location>
        <begin position="18"/>
        <end position="67"/>
    </location>
</feature>
<organism evidence="2 3">
    <name type="scientific">Mycolicibacterium parafortuitum</name>
    <name type="common">Mycobacterium parafortuitum</name>
    <dbReference type="NCBI Taxonomy" id="39692"/>
    <lineage>
        <taxon>Bacteria</taxon>
        <taxon>Bacillati</taxon>
        <taxon>Actinomycetota</taxon>
        <taxon>Actinomycetes</taxon>
        <taxon>Mycobacteriales</taxon>
        <taxon>Mycobacteriaceae</taxon>
        <taxon>Mycolicibacterium</taxon>
    </lineage>
</organism>
<reference evidence="2 3" key="1">
    <citation type="journal article" date="2019" name="Emerg. Microbes Infect.">
        <title>Comprehensive subspecies identification of 175 nontuberculous mycobacteria species based on 7547 genomic profiles.</title>
        <authorList>
            <person name="Matsumoto Y."/>
            <person name="Kinjo T."/>
            <person name="Motooka D."/>
            <person name="Nabeya D."/>
            <person name="Jung N."/>
            <person name="Uechi K."/>
            <person name="Horii T."/>
            <person name="Iida T."/>
            <person name="Fujita J."/>
            <person name="Nakamura S."/>
        </authorList>
    </citation>
    <scope>NUCLEOTIDE SEQUENCE [LARGE SCALE GENOMIC DNA]</scope>
    <source>
        <strain evidence="2 3">JCM 6367</strain>
    </source>
</reference>
<evidence type="ECO:0000313" key="3">
    <source>
        <dbReference type="Proteomes" id="UP000466554"/>
    </source>
</evidence>
<dbReference type="Proteomes" id="UP000466554">
    <property type="component" value="Chromosome"/>
</dbReference>
<dbReference type="RefSeq" id="WP_104863700.1">
    <property type="nucleotide sequence ID" value="NZ_AP022598.1"/>
</dbReference>
<dbReference type="CDD" id="cd07043">
    <property type="entry name" value="STAS_anti-anti-sigma_factors"/>
    <property type="match status" value="1"/>
</dbReference>
<dbReference type="Pfam" id="PF13466">
    <property type="entry name" value="STAS_2"/>
    <property type="match status" value="1"/>
</dbReference>
<dbReference type="InterPro" id="IPR036513">
    <property type="entry name" value="STAS_dom_sf"/>
</dbReference>
<gene>
    <name evidence="2" type="ORF">MPRF_53380</name>
</gene>
<sequence length="103" mass="10891">MPTRLQLRTDRRDDGEPVLVAAGELDLSNVHLFAAAIREAAPTGDGAVLHVDLSAIEYLDSGTINVLFEHADSIDLVVNPLLLPVLTISGLTDVVTVKPAPAL</sequence>
<dbReference type="PROSITE" id="PS50801">
    <property type="entry name" value="STAS"/>
    <property type="match status" value="1"/>
</dbReference>
<accession>A0A7I7UCR8</accession>
<dbReference type="Gene3D" id="3.30.750.24">
    <property type="entry name" value="STAS domain"/>
    <property type="match status" value="1"/>
</dbReference>
<dbReference type="InterPro" id="IPR002645">
    <property type="entry name" value="STAS_dom"/>
</dbReference>
<evidence type="ECO:0000259" key="1">
    <source>
        <dbReference type="PROSITE" id="PS50801"/>
    </source>
</evidence>
<evidence type="ECO:0000313" key="2">
    <source>
        <dbReference type="EMBL" id="BBY78439.1"/>
    </source>
</evidence>
<protein>
    <recommendedName>
        <fullName evidence="1">STAS domain-containing protein</fullName>
    </recommendedName>
</protein>
<proteinExistence type="predicted"/>
<dbReference type="AlphaFoldDB" id="A0A7I7UCR8"/>
<dbReference type="SUPFAM" id="SSF52091">
    <property type="entry name" value="SpoIIaa-like"/>
    <property type="match status" value="1"/>
</dbReference>
<dbReference type="InterPro" id="IPR058548">
    <property type="entry name" value="MlaB-like_STAS"/>
</dbReference>